<evidence type="ECO:0000313" key="6">
    <source>
        <dbReference type="EMBL" id="SEC56841.1"/>
    </source>
</evidence>
<evidence type="ECO:0000256" key="4">
    <source>
        <dbReference type="ARBA" id="ARBA00022840"/>
    </source>
</evidence>
<reference evidence="6 7" key="1">
    <citation type="submission" date="2016-10" db="EMBL/GenBank/DDBJ databases">
        <authorList>
            <person name="de Groot N.N."/>
        </authorList>
    </citation>
    <scope>NUCLEOTIDE SEQUENCE [LARGE SCALE GENOMIC DNA]</scope>
    <source>
        <strain evidence="6 7">BS3655</strain>
    </source>
</reference>
<dbReference type="Gene3D" id="3.40.50.300">
    <property type="entry name" value="P-loop containing nucleotide triphosphate hydrolases"/>
    <property type="match status" value="1"/>
</dbReference>
<dbReference type="InterPro" id="IPR003593">
    <property type="entry name" value="AAA+_ATPase"/>
</dbReference>
<dbReference type="InterPro" id="IPR027417">
    <property type="entry name" value="P-loop_NTPase"/>
</dbReference>
<dbReference type="Pfam" id="PF00005">
    <property type="entry name" value="ABC_tran"/>
    <property type="match status" value="1"/>
</dbReference>
<protein>
    <submittedName>
        <fullName evidence="6">Iron complex transport system ATP-binding protein</fullName>
    </submittedName>
</protein>
<organism evidence="6 7">
    <name type="scientific">Pseudomonas frederiksbergensis</name>
    <dbReference type="NCBI Taxonomy" id="104087"/>
    <lineage>
        <taxon>Bacteria</taxon>
        <taxon>Pseudomonadati</taxon>
        <taxon>Pseudomonadota</taxon>
        <taxon>Gammaproteobacteria</taxon>
        <taxon>Pseudomonadales</taxon>
        <taxon>Pseudomonadaceae</taxon>
        <taxon>Pseudomonas</taxon>
    </lineage>
</organism>
<evidence type="ECO:0000256" key="3">
    <source>
        <dbReference type="ARBA" id="ARBA00022741"/>
    </source>
</evidence>
<dbReference type="PANTHER" id="PTHR42794">
    <property type="entry name" value="HEMIN IMPORT ATP-BINDING PROTEIN HMUV"/>
    <property type="match status" value="1"/>
</dbReference>
<dbReference type="SMART" id="SM00382">
    <property type="entry name" value="AAA"/>
    <property type="match status" value="1"/>
</dbReference>
<keyword evidence="3" id="KW-0547">Nucleotide-binding</keyword>
<dbReference type="PROSITE" id="PS00211">
    <property type="entry name" value="ABC_TRANSPORTER_1"/>
    <property type="match status" value="1"/>
</dbReference>
<name>A0A1H4TL46_9PSED</name>
<dbReference type="RefSeq" id="WP_074873381.1">
    <property type="nucleotide sequence ID" value="NZ_FNTF01000002.1"/>
</dbReference>
<dbReference type="InterPro" id="IPR003439">
    <property type="entry name" value="ABC_transporter-like_ATP-bd"/>
</dbReference>
<dbReference type="Proteomes" id="UP000183114">
    <property type="component" value="Unassembled WGS sequence"/>
</dbReference>
<evidence type="ECO:0000259" key="5">
    <source>
        <dbReference type="PROSITE" id="PS50893"/>
    </source>
</evidence>
<sequence>MTSLNLTNLAWTPLGHGHCHHQFQLREATLRVLPGEFVGLIGPNGSGKTSLLRCAWRFSKPECGEVKLDHHNVWKQSSRWCAQRIAVVLQEFPDAFGLTVDEVVAMGRTPHKGLFDGDTPEDRKLATQALESVGLKGFEDHDFATLSGGEKQRVILARALAQQPQMLILDEPTNHLDPRYQLELLQLVKRLKIGTLASIHDLNLAAAFCDRLYVINHGRIVASGTPEEVLTAPLLRDVFGVEALIDQHPLHGYPRITWITQP</sequence>
<dbReference type="SUPFAM" id="SSF52540">
    <property type="entry name" value="P-loop containing nucleoside triphosphate hydrolases"/>
    <property type="match status" value="1"/>
</dbReference>
<dbReference type="CDD" id="cd03214">
    <property type="entry name" value="ABC_Iron-Siderophores_B12_Hemin"/>
    <property type="match status" value="1"/>
</dbReference>
<evidence type="ECO:0000313" key="7">
    <source>
        <dbReference type="Proteomes" id="UP000183114"/>
    </source>
</evidence>
<dbReference type="GO" id="GO:0016887">
    <property type="term" value="F:ATP hydrolysis activity"/>
    <property type="evidence" value="ECO:0007669"/>
    <property type="project" value="InterPro"/>
</dbReference>
<dbReference type="PROSITE" id="PS50893">
    <property type="entry name" value="ABC_TRANSPORTER_2"/>
    <property type="match status" value="1"/>
</dbReference>
<dbReference type="PANTHER" id="PTHR42794:SF2">
    <property type="entry name" value="ABC TRANSPORTER ATP-BINDING PROTEIN"/>
    <property type="match status" value="1"/>
</dbReference>
<accession>A0A1H4TL46</accession>
<gene>
    <name evidence="6" type="ORF">SAMN04490185_1658</name>
</gene>
<dbReference type="FunFam" id="3.40.50.300:FF:000134">
    <property type="entry name" value="Iron-enterobactin ABC transporter ATP-binding protein"/>
    <property type="match status" value="1"/>
</dbReference>
<dbReference type="AlphaFoldDB" id="A0A1H4TL46"/>
<proteinExistence type="inferred from homology"/>
<dbReference type="EMBL" id="FNTF01000002">
    <property type="protein sequence ID" value="SEC56841.1"/>
    <property type="molecule type" value="Genomic_DNA"/>
</dbReference>
<keyword evidence="4 6" id="KW-0067">ATP-binding</keyword>
<evidence type="ECO:0000256" key="2">
    <source>
        <dbReference type="ARBA" id="ARBA00022448"/>
    </source>
</evidence>
<dbReference type="GO" id="GO:0005524">
    <property type="term" value="F:ATP binding"/>
    <property type="evidence" value="ECO:0007669"/>
    <property type="project" value="UniProtKB-KW"/>
</dbReference>
<evidence type="ECO:0000256" key="1">
    <source>
        <dbReference type="ARBA" id="ARBA00005417"/>
    </source>
</evidence>
<comment type="similarity">
    <text evidence="1">Belongs to the ABC transporter superfamily.</text>
</comment>
<keyword evidence="2" id="KW-0813">Transport</keyword>
<feature type="domain" description="ABC transporter" evidence="5">
    <location>
        <begin position="4"/>
        <end position="242"/>
    </location>
</feature>
<dbReference type="InterPro" id="IPR017871">
    <property type="entry name" value="ABC_transporter-like_CS"/>
</dbReference>